<keyword evidence="2" id="KW-0813">Transport</keyword>
<dbReference type="OrthoDB" id="9794826at2"/>
<evidence type="ECO:0000256" key="2">
    <source>
        <dbReference type="ARBA" id="ARBA00022448"/>
    </source>
</evidence>
<proteinExistence type="inferred from homology"/>
<evidence type="ECO:0000313" key="7">
    <source>
        <dbReference type="EMBL" id="GBL45284.1"/>
    </source>
</evidence>
<evidence type="ECO:0000256" key="1">
    <source>
        <dbReference type="ARBA" id="ARBA00010062"/>
    </source>
</evidence>
<reference evidence="7 8" key="1">
    <citation type="journal article" date="2019" name="Front. Microbiol.">
        <title>Genomes of Neutrophilic Sulfur-Oxidizing Chemolithoautotrophs Representing 9 Proteobacterial Species From 8 Genera.</title>
        <authorList>
            <person name="Watanabe T."/>
            <person name="Kojima H."/>
            <person name="Umezawa K."/>
            <person name="Hori C."/>
            <person name="Takasuka T.E."/>
            <person name="Kato Y."/>
            <person name="Fukui M."/>
        </authorList>
    </citation>
    <scope>NUCLEOTIDE SEQUENCE [LARGE SCALE GENOMIC DNA]</scope>
    <source>
        <strain evidence="7 8">TTN</strain>
    </source>
</reference>
<keyword evidence="4" id="KW-0029">Amino-acid transport</keyword>
<evidence type="ECO:0000256" key="4">
    <source>
        <dbReference type="ARBA" id="ARBA00022970"/>
    </source>
</evidence>
<dbReference type="AlphaFoldDB" id="A0A401JCI6"/>
<dbReference type="RefSeq" id="WP_124704112.1">
    <property type="nucleotide sequence ID" value="NZ_BGOW01000008.1"/>
</dbReference>
<keyword evidence="3 5" id="KW-0732">Signal</keyword>
<dbReference type="PANTHER" id="PTHR30483">
    <property type="entry name" value="LEUCINE-SPECIFIC-BINDING PROTEIN"/>
    <property type="match status" value="1"/>
</dbReference>
<organism evidence="7 8">
    <name type="scientific">Sulfuriferula multivorans</name>
    <dbReference type="NCBI Taxonomy" id="1559896"/>
    <lineage>
        <taxon>Bacteria</taxon>
        <taxon>Pseudomonadati</taxon>
        <taxon>Pseudomonadota</taxon>
        <taxon>Betaproteobacteria</taxon>
        <taxon>Nitrosomonadales</taxon>
        <taxon>Sulfuricellaceae</taxon>
        <taxon>Sulfuriferula</taxon>
    </lineage>
</organism>
<dbReference type="InterPro" id="IPR051010">
    <property type="entry name" value="BCAA_transport"/>
</dbReference>
<sequence length="401" mass="43087">MKNSLKTLVAALALCASSATIAAEPIKIGVSGPFTGGSAPMGVSMRDGVKLAAAEINRSGGILGRQIELIERDDQADNSRGIQVTQELINREHVVAALGFINTGVSLAAQRFYQEAKIPVINNVATGSIVTKQFLPPQYPDNYVFRTSANDTIQSAMIVNDAIVKRKFTKVAILADSTNYGQLGREDLEKALAAKGIKPVAEEKFNIKDVDMTAQLLKAKAAGAQAILTYGIGPELAQIANGMEKLGWKVPMIGSWTLSMGNFIDNAGKNGEGARMPQTFIQEPNTPKRKAFITAYQQAYKVDRIPSPVSAAQGYDSMYLLAAAIKQAGSTDGPKIRQALENLRTPVVGVVTTYNHPYTHDNHEAITMNMTVMGEVKDGRVVYADEADLAGPKQVKPHSKK</sequence>
<keyword evidence="8" id="KW-1185">Reference proteome</keyword>
<dbReference type="EMBL" id="BGOW01000008">
    <property type="protein sequence ID" value="GBL45284.1"/>
    <property type="molecule type" value="Genomic_DNA"/>
</dbReference>
<protein>
    <submittedName>
        <fullName evidence="7">Branched-chain amino acid ABC transporter, amino acid-binding protein</fullName>
    </submittedName>
</protein>
<accession>A0A401JCI6</accession>
<evidence type="ECO:0000259" key="6">
    <source>
        <dbReference type="Pfam" id="PF13458"/>
    </source>
</evidence>
<dbReference type="PRINTS" id="PR00337">
    <property type="entry name" value="LEUILEVALBP"/>
</dbReference>
<evidence type="ECO:0000256" key="5">
    <source>
        <dbReference type="SAM" id="SignalP"/>
    </source>
</evidence>
<feature type="signal peptide" evidence="5">
    <location>
        <begin position="1"/>
        <end position="22"/>
    </location>
</feature>
<evidence type="ECO:0000256" key="3">
    <source>
        <dbReference type="ARBA" id="ARBA00022729"/>
    </source>
</evidence>
<dbReference type="Proteomes" id="UP000286806">
    <property type="component" value="Unassembled WGS sequence"/>
</dbReference>
<name>A0A401JCI6_9PROT</name>
<dbReference type="CDD" id="cd06335">
    <property type="entry name" value="PBP1_ABC_ligand_binding-like"/>
    <property type="match status" value="1"/>
</dbReference>
<dbReference type="GO" id="GO:0006865">
    <property type="term" value="P:amino acid transport"/>
    <property type="evidence" value="ECO:0007669"/>
    <property type="project" value="UniProtKB-KW"/>
</dbReference>
<dbReference type="InterPro" id="IPR000709">
    <property type="entry name" value="Leu_Ile_Val-bd"/>
</dbReference>
<feature type="chain" id="PRO_5019432579" evidence="5">
    <location>
        <begin position="23"/>
        <end position="401"/>
    </location>
</feature>
<dbReference type="SUPFAM" id="SSF53822">
    <property type="entry name" value="Periplasmic binding protein-like I"/>
    <property type="match status" value="1"/>
</dbReference>
<comment type="caution">
    <text evidence="7">The sequence shown here is derived from an EMBL/GenBank/DDBJ whole genome shotgun (WGS) entry which is preliminary data.</text>
</comment>
<dbReference type="InterPro" id="IPR028082">
    <property type="entry name" value="Peripla_BP_I"/>
</dbReference>
<dbReference type="InterPro" id="IPR028081">
    <property type="entry name" value="Leu-bd"/>
</dbReference>
<comment type="similarity">
    <text evidence="1">Belongs to the leucine-binding protein family.</text>
</comment>
<evidence type="ECO:0000313" key="8">
    <source>
        <dbReference type="Proteomes" id="UP000286806"/>
    </source>
</evidence>
<gene>
    <name evidence="7" type="ORF">SFMTTN_1091</name>
</gene>
<dbReference type="Pfam" id="PF13458">
    <property type="entry name" value="Peripla_BP_6"/>
    <property type="match status" value="1"/>
</dbReference>
<dbReference type="Gene3D" id="3.40.50.2300">
    <property type="match status" value="2"/>
</dbReference>
<dbReference type="PANTHER" id="PTHR30483:SF38">
    <property type="entry name" value="BLR7848 PROTEIN"/>
    <property type="match status" value="1"/>
</dbReference>
<feature type="domain" description="Leucine-binding protein" evidence="6">
    <location>
        <begin position="25"/>
        <end position="373"/>
    </location>
</feature>